<dbReference type="InterPro" id="IPR028973">
    <property type="entry name" value="PhnB-like"/>
</dbReference>
<dbReference type="GO" id="GO:0008168">
    <property type="term" value="F:methyltransferase activity"/>
    <property type="evidence" value="ECO:0007669"/>
    <property type="project" value="UniProtKB-KW"/>
</dbReference>
<proteinExistence type="predicted"/>
<dbReference type="GO" id="GO:0032259">
    <property type="term" value="P:methylation"/>
    <property type="evidence" value="ECO:0007669"/>
    <property type="project" value="UniProtKB-KW"/>
</dbReference>
<accession>A0A3B0SHZ5</accession>
<dbReference type="PANTHER" id="PTHR33990:SF1">
    <property type="entry name" value="PROTEIN YJDN"/>
    <property type="match status" value="1"/>
</dbReference>
<keyword evidence="2" id="KW-0830">Ubiquinone</keyword>
<feature type="domain" description="Glyoxalase/fosfomycin resistance/dioxygenase" evidence="1">
    <location>
        <begin position="3"/>
        <end position="134"/>
    </location>
</feature>
<keyword evidence="2" id="KW-0808">Transferase</keyword>
<organism evidence="2">
    <name type="scientific">hydrothermal vent metagenome</name>
    <dbReference type="NCBI Taxonomy" id="652676"/>
    <lineage>
        <taxon>unclassified sequences</taxon>
        <taxon>metagenomes</taxon>
        <taxon>ecological metagenomes</taxon>
    </lineage>
</organism>
<dbReference type="SUPFAM" id="SSF54593">
    <property type="entry name" value="Glyoxalase/Bleomycin resistance protein/Dihydroxybiphenyl dioxygenase"/>
    <property type="match status" value="1"/>
</dbReference>
<dbReference type="CDD" id="cd06588">
    <property type="entry name" value="PhnB_like"/>
    <property type="match status" value="1"/>
</dbReference>
<evidence type="ECO:0000313" key="2">
    <source>
        <dbReference type="EMBL" id="VAW04978.1"/>
    </source>
</evidence>
<dbReference type="EMBL" id="UOEH01000456">
    <property type="protein sequence ID" value="VAW04978.1"/>
    <property type="molecule type" value="Genomic_DNA"/>
</dbReference>
<evidence type="ECO:0000259" key="1">
    <source>
        <dbReference type="Pfam" id="PF00903"/>
    </source>
</evidence>
<dbReference type="InterPro" id="IPR029068">
    <property type="entry name" value="Glyas_Bleomycin-R_OHBP_Dase"/>
</dbReference>
<dbReference type="Gene3D" id="3.10.180.10">
    <property type="entry name" value="2,3-Dihydroxybiphenyl 1,2-Dioxygenase, domain 1"/>
    <property type="match status" value="1"/>
</dbReference>
<dbReference type="Pfam" id="PF00903">
    <property type="entry name" value="Glyoxalase"/>
    <property type="match status" value="1"/>
</dbReference>
<dbReference type="InterPro" id="IPR004360">
    <property type="entry name" value="Glyas_Fos-R_dOase_dom"/>
</dbReference>
<dbReference type="PANTHER" id="PTHR33990">
    <property type="entry name" value="PROTEIN YJDN-RELATED"/>
    <property type="match status" value="1"/>
</dbReference>
<sequence length="141" mass="15579">MSLNTYLYFDGNCAQAFEFYKSVFGGAFTAHMCFSDAPPDLNFKKADNDRTMHVSLPVGDSVLMGSDVPSGEDEPPKSNNSFAVSYSAKTREEADAIYAALKADGGEETMPLQDTFWGSYFGMCKDKFGVHWMLNHDLNAK</sequence>
<reference evidence="2" key="1">
    <citation type="submission" date="2018-06" db="EMBL/GenBank/DDBJ databases">
        <authorList>
            <person name="Zhirakovskaya E."/>
        </authorList>
    </citation>
    <scope>NUCLEOTIDE SEQUENCE</scope>
</reference>
<protein>
    <submittedName>
        <fullName evidence="2">PhnB protein putative DNA binding 3-demethylubiquinone-9 3-methyltransferase domain protein</fullName>
    </submittedName>
</protein>
<keyword evidence="2" id="KW-0489">Methyltransferase</keyword>
<dbReference type="AlphaFoldDB" id="A0A3B0SHZ5"/>
<name>A0A3B0SHZ5_9ZZZZ</name>
<gene>
    <name evidence="2" type="ORF">MNBD_ALPHA05-1274</name>
</gene>